<dbReference type="Proteomes" id="UP000216961">
    <property type="component" value="Unassembled WGS sequence"/>
</dbReference>
<feature type="coiled-coil region" evidence="1">
    <location>
        <begin position="960"/>
        <end position="987"/>
    </location>
</feature>
<comment type="caution">
    <text evidence="5">The sequence shown here is derived from an EMBL/GenBank/DDBJ whole genome shotgun (WGS) entry which is preliminary data.</text>
</comment>
<evidence type="ECO:0000256" key="3">
    <source>
        <dbReference type="SAM" id="Phobius"/>
    </source>
</evidence>
<feature type="coiled-coil region" evidence="1">
    <location>
        <begin position="609"/>
        <end position="636"/>
    </location>
</feature>
<feature type="transmembrane region" description="Helical" evidence="3">
    <location>
        <begin position="76"/>
        <end position="97"/>
    </location>
</feature>
<evidence type="ECO:0000256" key="1">
    <source>
        <dbReference type="SAM" id="Coils"/>
    </source>
</evidence>
<proteinExistence type="predicted"/>
<reference evidence="5 6" key="1">
    <citation type="submission" date="2017-07" db="EMBL/GenBank/DDBJ databases">
        <title>Isolation and whole genome analysis of endospore-forming bacteria from heroin.</title>
        <authorList>
            <person name="Kalinowski J."/>
            <person name="Ahrens B."/>
            <person name="Al-Dilaimi A."/>
            <person name="Winkler A."/>
            <person name="Wibberg D."/>
            <person name="Schleenbecker U."/>
            <person name="Ruckert C."/>
            <person name="Wolfel R."/>
            <person name="Grass G."/>
        </authorList>
    </citation>
    <scope>NUCLEOTIDE SEQUENCE [LARGE SCALE GENOMIC DNA]</scope>
    <source>
        <strain evidence="5 6">7521-2</strain>
    </source>
</reference>
<keyword evidence="3" id="KW-1133">Transmembrane helix</keyword>
<dbReference type="RefSeq" id="WP_095328558.1">
    <property type="nucleotide sequence ID" value="NZ_NPBQ01000013.1"/>
</dbReference>
<keyword evidence="1" id="KW-0175">Coiled coil</keyword>
<feature type="domain" description="Phage tail lysozyme" evidence="4">
    <location>
        <begin position="797"/>
        <end position="936"/>
    </location>
</feature>
<feature type="transmembrane region" description="Helical" evidence="3">
    <location>
        <begin position="146"/>
        <end position="163"/>
    </location>
</feature>
<feature type="compositionally biased region" description="Basic and acidic residues" evidence="2">
    <location>
        <begin position="692"/>
        <end position="701"/>
    </location>
</feature>
<evidence type="ECO:0000259" key="4">
    <source>
        <dbReference type="Pfam" id="PF18013"/>
    </source>
</evidence>
<feature type="coiled-coil region" evidence="1">
    <location>
        <begin position="320"/>
        <end position="351"/>
    </location>
</feature>
<evidence type="ECO:0000256" key="2">
    <source>
        <dbReference type="SAM" id="MobiDB-lite"/>
    </source>
</evidence>
<organism evidence="5 6">
    <name type="scientific">Niallia circulans</name>
    <name type="common">Bacillus circulans</name>
    <dbReference type="NCBI Taxonomy" id="1397"/>
    <lineage>
        <taxon>Bacteria</taxon>
        <taxon>Bacillati</taxon>
        <taxon>Bacillota</taxon>
        <taxon>Bacilli</taxon>
        <taxon>Bacillales</taxon>
        <taxon>Bacillaceae</taxon>
        <taxon>Niallia</taxon>
    </lineage>
</organism>
<gene>
    <name evidence="5" type="ORF">CHH57_01515</name>
</gene>
<dbReference type="Gene3D" id="1.10.530.10">
    <property type="match status" value="1"/>
</dbReference>
<keyword evidence="3" id="KW-0472">Membrane</keyword>
<feature type="coiled-coil region" evidence="1">
    <location>
        <begin position="163"/>
        <end position="208"/>
    </location>
</feature>
<dbReference type="InterPro" id="IPR041219">
    <property type="entry name" value="Phage_lysozyme2"/>
</dbReference>
<feature type="region of interest" description="Disordered" evidence="2">
    <location>
        <begin position="685"/>
        <end position="707"/>
    </location>
</feature>
<feature type="coiled-coil region" evidence="1">
    <location>
        <begin position="1135"/>
        <end position="1211"/>
    </location>
</feature>
<evidence type="ECO:0000313" key="6">
    <source>
        <dbReference type="Proteomes" id="UP000216961"/>
    </source>
</evidence>
<feature type="coiled-coil region" evidence="1">
    <location>
        <begin position="739"/>
        <end position="766"/>
    </location>
</feature>
<accession>A0AA91TW93</accession>
<evidence type="ECO:0000313" key="5">
    <source>
        <dbReference type="EMBL" id="PAD85016.1"/>
    </source>
</evidence>
<sequence>MNNYSIAQEASETAANSFGSAMREQEKYSESLQARINRLSNAFTSLAVSAGDALISDTLIVATEEFGDFLKTTGDVIDVIGVLPIVMGTAGVATVLLSKNVRGMSTALLTGNVSLAGTATSLFGLEAGMSRAAIATAVFKTALRGLMVATGVGAILTVLGFAIEKITNHFAEAKQKQQEYEQIQNTTVESLTANKQATDELLKKYQELTEAKHSGNFNSDKEKEYLQVSQQLAGLLPSLVDHYDSQGNAVLKVGDALKQEIEYTKELVRQKKELQQLEAQDNIQSALKSADKIDNKIDKKNRVLDHKAGVSGIKYSDADKKKIEIEITELKRQYNEQQMKLREELQKTVDSYFTDITIDTSITAKVNSVISSLDVSGASAEELNTFATNVSSAMKKMQNAVTNNDENAYKIAKADLDDLLTSYNVAEGGSRNLELSFQQVKDSINGVSDAAKGQKVIWDENGEVVGEVSGEYKDLSSRLQDAKGDFEAIKDIIIEMAQAGDYQAAVNVALKDGYEALSNEISPLNEVLEKMANGKSISANEAINLMNKEKSLTDAIKIENGQVSINKEAVLKLRDAKLKSYKDMEKSVIAEAQNTANATLSKLKNYGIEIKAIQSLQDAKKRLADLQSEENKKRLEMYAMGGLPSPDDTFVNDMVGAYNSIQDVIDLYDQIDSLSGLVSQGLTEVGTSAESSSDKTSKANEKSTYTTDKYKQKMEELGLALAKVDKIKSEYPQRSKKYQDAIKQEIKLKEQQLKLMNTEVNSLNKQIKSGNIVAKGTKTTISSTSPSTSNYASGGSTEASVWNFFKSKGFSDSATAGIMGNLRQESGFSTTAVNRSSGATGIAQWLGGRLSGLKNFAGSQGTSYTNLNTQLEWLWKELNGADPTTKSIINKNGGMNAFMNMGVNDAALLFEKAFERSGGDALGNRQKYANSIYTKYAGTTPTGSASADTSSAIADKIQAIDQAKSDVLSMQEEALQIQQQINDLNMELVNSVLAGIDYKKAVLEDDLAQIDLVQSYETESSNKWTDAQLKKEKLLRKQFGYEQEAIKYLKEQIKNNKALTEAQKAQLSDDLLQRTQDMISLETQLLDQRKQMVDTIVDTYKQAAESIKDTRLKTIDKMIDAINKKDDDESYTKDLAKKQSERQKLLDDIAKYSLDDSFAGIAKVKELQDQLADMDEVLDDMQSDREKQLRIDNLNTQKDSIQEEFDNLVNDERKFAKMRSDIINGNASQIQKDLNKYFSNIKANSNIMGKAISNNLIDLINQANRYLNGKDYKPIKIQKFNTGGYTGDSEGLAYLDKKEIILKENDTENFLSTIEESKTLANSLKSLELGKVLGNAALNLQTSFKRPNAPSLSPSISTGGDNHYHVTFGDLKVTGDQNGAKTLLNTFVNGVRKLGGNI</sequence>
<dbReference type="Pfam" id="PF18013">
    <property type="entry name" value="Phage_lysozyme2"/>
    <property type="match status" value="1"/>
</dbReference>
<protein>
    <recommendedName>
        <fullName evidence="4">Phage tail lysozyme domain-containing protein</fullName>
    </recommendedName>
</protein>
<dbReference type="EMBL" id="NPBQ01000013">
    <property type="protein sequence ID" value="PAD85016.1"/>
    <property type="molecule type" value="Genomic_DNA"/>
</dbReference>
<keyword evidence="3" id="KW-0812">Transmembrane</keyword>
<name>A0AA91TW93_NIACI</name>